<dbReference type="InterPro" id="IPR051955">
    <property type="entry name" value="PME_Inhibitor"/>
</dbReference>
<feature type="domain" description="Pectinesterase inhibitor" evidence="3">
    <location>
        <begin position="28"/>
        <end position="190"/>
    </location>
</feature>
<comment type="caution">
    <text evidence="4">The sequence shown here is derived from an EMBL/GenBank/DDBJ whole genome shotgun (WGS) entry which is preliminary data.</text>
</comment>
<dbReference type="Gene3D" id="1.20.140.40">
    <property type="entry name" value="Invertase/pectin methylesterase inhibitor family protein"/>
    <property type="match status" value="1"/>
</dbReference>
<evidence type="ECO:0000313" key="4">
    <source>
        <dbReference type="EMBL" id="KAJ4767311.1"/>
    </source>
</evidence>
<dbReference type="PANTHER" id="PTHR31080:SF64">
    <property type="entry name" value="PLANT INVERTASE_PECTIN METHYLESTERASE INHIBITOR SUPERFAMILY PROTEIN"/>
    <property type="match status" value="1"/>
</dbReference>
<dbReference type="InterPro" id="IPR035513">
    <property type="entry name" value="Invertase/methylesterase_inhib"/>
</dbReference>
<dbReference type="SUPFAM" id="SSF101148">
    <property type="entry name" value="Plant invertase/pectin methylesterase inhibitor"/>
    <property type="match status" value="1"/>
</dbReference>
<dbReference type="CDD" id="cd15798">
    <property type="entry name" value="PMEI-like_3"/>
    <property type="match status" value="1"/>
</dbReference>
<feature type="chain" id="PRO_5043686953" evidence="2">
    <location>
        <begin position="22"/>
        <end position="196"/>
    </location>
</feature>
<evidence type="ECO:0000259" key="3">
    <source>
        <dbReference type="SMART" id="SM00856"/>
    </source>
</evidence>
<keyword evidence="5" id="KW-1185">Reference proteome</keyword>
<accession>A0AAV8DJR7</accession>
<feature type="signal peptide" evidence="2">
    <location>
        <begin position="1"/>
        <end position="21"/>
    </location>
</feature>
<protein>
    <submittedName>
        <fullName evidence="4">Plant invertase/pectin methylesterase inhibitor superfamily protein</fullName>
    </submittedName>
</protein>
<dbReference type="AlphaFoldDB" id="A0AAV8DJR7"/>
<gene>
    <name evidence="4" type="ORF">LUZ62_077686</name>
</gene>
<dbReference type="SMART" id="SM00856">
    <property type="entry name" value="PMEI"/>
    <property type="match status" value="1"/>
</dbReference>
<proteinExistence type="predicted"/>
<evidence type="ECO:0000313" key="5">
    <source>
        <dbReference type="Proteomes" id="UP001140206"/>
    </source>
</evidence>
<reference evidence="4" key="1">
    <citation type="submission" date="2022-08" db="EMBL/GenBank/DDBJ databases">
        <authorList>
            <person name="Marques A."/>
        </authorList>
    </citation>
    <scope>NUCLEOTIDE SEQUENCE</scope>
    <source>
        <strain evidence="4">RhyPub2mFocal</strain>
        <tissue evidence="4">Leaves</tissue>
    </source>
</reference>
<evidence type="ECO:0000256" key="1">
    <source>
        <dbReference type="ARBA" id="ARBA00022729"/>
    </source>
</evidence>
<dbReference type="Proteomes" id="UP001140206">
    <property type="component" value="Chromosome 4"/>
</dbReference>
<sequence length="196" mass="21136">MASIALFFSLLTSLLFTSSMAIASYNQNPTSFIRSSCGRTLYPGLCYASLRPFAARVGTDSVLLSRFAMNVTASRLKPLSDKIFSLHHRASLPPSSSGGIVTSAIKDCDGLISDASDLVKKSEKELAGLEEMVGREVTWRISNAQTWLSAAITDEGTCSDEFGNGGGEEFERVRKKVKRAEQLTSNALALVNCLVN</sequence>
<evidence type="ECO:0000256" key="2">
    <source>
        <dbReference type="SAM" id="SignalP"/>
    </source>
</evidence>
<keyword evidence="1 2" id="KW-0732">Signal</keyword>
<dbReference type="NCBIfam" id="TIGR01614">
    <property type="entry name" value="PME_inhib"/>
    <property type="match status" value="1"/>
</dbReference>
<dbReference type="InterPro" id="IPR006501">
    <property type="entry name" value="Pectinesterase_inhib_dom"/>
</dbReference>
<dbReference type="PANTHER" id="PTHR31080">
    <property type="entry name" value="PECTINESTERASE INHIBITOR-LIKE"/>
    <property type="match status" value="1"/>
</dbReference>
<organism evidence="4 5">
    <name type="scientific">Rhynchospora pubera</name>
    <dbReference type="NCBI Taxonomy" id="906938"/>
    <lineage>
        <taxon>Eukaryota</taxon>
        <taxon>Viridiplantae</taxon>
        <taxon>Streptophyta</taxon>
        <taxon>Embryophyta</taxon>
        <taxon>Tracheophyta</taxon>
        <taxon>Spermatophyta</taxon>
        <taxon>Magnoliopsida</taxon>
        <taxon>Liliopsida</taxon>
        <taxon>Poales</taxon>
        <taxon>Cyperaceae</taxon>
        <taxon>Cyperoideae</taxon>
        <taxon>Rhynchosporeae</taxon>
        <taxon>Rhynchospora</taxon>
    </lineage>
</organism>
<dbReference type="GO" id="GO:0004857">
    <property type="term" value="F:enzyme inhibitor activity"/>
    <property type="evidence" value="ECO:0007669"/>
    <property type="project" value="InterPro"/>
</dbReference>
<dbReference type="EMBL" id="JAMFTS010000004">
    <property type="protein sequence ID" value="KAJ4767311.1"/>
    <property type="molecule type" value="Genomic_DNA"/>
</dbReference>
<name>A0AAV8DJR7_9POAL</name>
<dbReference type="Pfam" id="PF04043">
    <property type="entry name" value="PMEI"/>
    <property type="match status" value="1"/>
</dbReference>